<protein>
    <submittedName>
        <fullName evidence="1">Major pilin protein fimA</fullName>
    </submittedName>
</protein>
<evidence type="ECO:0000313" key="1">
    <source>
        <dbReference type="EMBL" id="OWU73637.1"/>
    </source>
</evidence>
<dbReference type="PANTHER" id="PTHR39328">
    <property type="entry name" value="BLL2871 PROTEIN"/>
    <property type="match status" value="1"/>
</dbReference>
<dbReference type="AlphaFoldDB" id="A0A225NR08"/>
<dbReference type="EMBL" id="AQQR01000004">
    <property type="protein sequence ID" value="OWU73637.1"/>
    <property type="molecule type" value="Genomic_DNA"/>
</dbReference>
<dbReference type="InterPro" id="IPR029055">
    <property type="entry name" value="Ntn_hydrolases_N"/>
</dbReference>
<dbReference type="Pfam" id="PF06267">
    <property type="entry name" value="DUF1028"/>
    <property type="match status" value="1"/>
</dbReference>
<dbReference type="Proteomes" id="UP000215377">
    <property type="component" value="Unassembled WGS sequence"/>
</dbReference>
<accession>A0A225NR08</accession>
<comment type="caution">
    <text evidence="1">The sequence shown here is derived from an EMBL/GenBank/DDBJ whole genome shotgun (WGS) entry which is preliminary data.</text>
</comment>
<dbReference type="PANTHER" id="PTHR39328:SF1">
    <property type="entry name" value="BLL2871 PROTEIN"/>
    <property type="match status" value="1"/>
</dbReference>
<dbReference type="RefSeq" id="WP_088650370.1">
    <property type="nucleotide sequence ID" value="NZ_AQQR01000004.1"/>
</dbReference>
<sequence>MTFSLLAKDSDSGALGGVAATGSLCVGGWVLRGRLGAGMSASQGAAPSTFWGEDVLDMMADGLDAGTAVTRVTGPDTGRDWRQLSALDTSGRASAFTGVSNTPLMHSRAFEGGVAAGNMLASMDVVEALADTYLAGQDGFARRLLSALRAAQMAGSDMRGLYSAALLILHPDQAPLTLRVDFHESDPIGALEALYERATTGEYGDWARQVPCRSDPMRVLDEAHQD</sequence>
<proteinExistence type="predicted"/>
<name>A0A225NR08_9RHOB</name>
<dbReference type="OrthoDB" id="9790012at2"/>
<keyword evidence="2" id="KW-1185">Reference proteome</keyword>
<reference evidence="1 2" key="1">
    <citation type="submission" date="2013-04" db="EMBL/GenBank/DDBJ databases">
        <title>Oceanicola sp. 22II1-22F33 Genome Sequencing.</title>
        <authorList>
            <person name="Lai Q."/>
            <person name="Li G."/>
            <person name="Shao Z."/>
        </authorList>
    </citation>
    <scope>NUCLEOTIDE SEQUENCE [LARGE SCALE GENOMIC DNA]</scope>
    <source>
        <strain evidence="1 2">22II1-22F33</strain>
    </source>
</reference>
<dbReference type="InterPro" id="IPR010430">
    <property type="entry name" value="DUF1028"/>
</dbReference>
<dbReference type="Gene3D" id="3.60.20.10">
    <property type="entry name" value="Glutamine Phosphoribosylpyrophosphate, subunit 1, domain 1"/>
    <property type="match status" value="1"/>
</dbReference>
<evidence type="ECO:0000313" key="2">
    <source>
        <dbReference type="Proteomes" id="UP000215377"/>
    </source>
</evidence>
<gene>
    <name evidence="1" type="ORF">ATO3_13445</name>
</gene>
<dbReference type="SUPFAM" id="SSF56235">
    <property type="entry name" value="N-terminal nucleophile aminohydrolases (Ntn hydrolases)"/>
    <property type="match status" value="1"/>
</dbReference>
<organism evidence="1 2">
    <name type="scientific">Marinibacterium profundimaris</name>
    <dbReference type="NCBI Taxonomy" id="1679460"/>
    <lineage>
        <taxon>Bacteria</taxon>
        <taxon>Pseudomonadati</taxon>
        <taxon>Pseudomonadota</taxon>
        <taxon>Alphaproteobacteria</taxon>
        <taxon>Rhodobacterales</taxon>
        <taxon>Paracoccaceae</taxon>
        <taxon>Marinibacterium</taxon>
    </lineage>
</organism>